<proteinExistence type="predicted"/>
<dbReference type="InterPro" id="IPR003439">
    <property type="entry name" value="ABC_transporter-like_ATP-bd"/>
</dbReference>
<reference evidence="4 5" key="1">
    <citation type="submission" date="2019-03" db="EMBL/GenBank/DDBJ databases">
        <title>Genomic Encyclopedia of Type Strains, Phase IV (KMG-IV): sequencing the most valuable type-strain genomes for metagenomic binning, comparative biology and taxonomic classification.</title>
        <authorList>
            <person name="Goeker M."/>
        </authorList>
    </citation>
    <scope>NUCLEOTIDE SEQUENCE [LARGE SCALE GENOMIC DNA]</scope>
    <source>
        <strain evidence="4 5">DSM 16380</strain>
    </source>
</reference>
<dbReference type="Gene3D" id="3.40.50.300">
    <property type="entry name" value="P-loop containing nucleotide triphosphate hydrolases"/>
    <property type="match status" value="1"/>
</dbReference>
<dbReference type="InterPro" id="IPR027417">
    <property type="entry name" value="P-loop_NTPase"/>
</dbReference>
<dbReference type="InterPro" id="IPR015854">
    <property type="entry name" value="ABC_transpr_LolD-like"/>
</dbReference>
<dbReference type="SUPFAM" id="SSF52540">
    <property type="entry name" value="P-loop containing nucleoside triphosphate hydrolases"/>
    <property type="match status" value="1"/>
</dbReference>
<protein>
    <submittedName>
        <fullName evidence="4">Putative ABC transport system ATP-binding protein</fullName>
    </submittedName>
</protein>
<dbReference type="OrthoDB" id="9802264at2"/>
<evidence type="ECO:0000313" key="5">
    <source>
        <dbReference type="Proteomes" id="UP000295537"/>
    </source>
</evidence>
<dbReference type="InterPro" id="IPR003593">
    <property type="entry name" value="AAA+_ATPase"/>
</dbReference>
<dbReference type="Pfam" id="PF00005">
    <property type="entry name" value="ABC_tran"/>
    <property type="match status" value="1"/>
</dbReference>
<dbReference type="GO" id="GO:0016887">
    <property type="term" value="F:ATP hydrolysis activity"/>
    <property type="evidence" value="ECO:0007669"/>
    <property type="project" value="InterPro"/>
</dbReference>
<dbReference type="GO" id="GO:0005524">
    <property type="term" value="F:ATP binding"/>
    <property type="evidence" value="ECO:0007669"/>
    <property type="project" value="UniProtKB-KW"/>
</dbReference>
<name>A0A4R2N5M0_9PAST</name>
<dbReference type="PANTHER" id="PTHR24220">
    <property type="entry name" value="IMPORT ATP-BINDING PROTEIN"/>
    <property type="match status" value="1"/>
</dbReference>
<dbReference type="SMART" id="SM00382">
    <property type="entry name" value="AAA"/>
    <property type="match status" value="1"/>
</dbReference>
<evidence type="ECO:0000259" key="3">
    <source>
        <dbReference type="PROSITE" id="PS50893"/>
    </source>
</evidence>
<evidence type="ECO:0000256" key="2">
    <source>
        <dbReference type="ARBA" id="ARBA00022840"/>
    </source>
</evidence>
<dbReference type="EMBL" id="SLXJ01000014">
    <property type="protein sequence ID" value="TCP16105.1"/>
    <property type="molecule type" value="Genomic_DNA"/>
</dbReference>
<comment type="caution">
    <text evidence="4">The sequence shown here is derived from an EMBL/GenBank/DDBJ whole genome shotgun (WGS) entry which is preliminary data.</text>
</comment>
<keyword evidence="1" id="KW-0547">Nucleotide-binding</keyword>
<keyword evidence="2 4" id="KW-0067">ATP-binding</keyword>
<dbReference type="GO" id="GO:0005886">
    <property type="term" value="C:plasma membrane"/>
    <property type="evidence" value="ECO:0007669"/>
    <property type="project" value="TreeGrafter"/>
</dbReference>
<organism evidence="4 5">
    <name type="scientific">Nicoletella semolina</name>
    <dbReference type="NCBI Taxonomy" id="271160"/>
    <lineage>
        <taxon>Bacteria</taxon>
        <taxon>Pseudomonadati</taxon>
        <taxon>Pseudomonadota</taxon>
        <taxon>Gammaproteobacteria</taxon>
        <taxon>Pasteurellales</taxon>
        <taxon>Pasteurellaceae</taxon>
        <taxon>Nicoletella</taxon>
    </lineage>
</organism>
<dbReference type="Proteomes" id="UP000295537">
    <property type="component" value="Unassembled WGS sequence"/>
</dbReference>
<dbReference type="PROSITE" id="PS50893">
    <property type="entry name" value="ABC_TRANSPORTER_2"/>
    <property type="match status" value="1"/>
</dbReference>
<sequence>MMNLTINTLSIAVPNLHYPILSIPHLRVDSQQHLAILGPSGSGKSTFLNAISGLIQVQPDQIKWGDIDLYQLSATQRDTWRFQHIGMIMQDFYLTTGLTALENVLLPYSFRHWRIQPTVRQRAIDLLATMNFEQFDRPVEYLSRGEMQRVAIARALLCKPEIIIADEPTASLDAENGRIITELLIRLAKQESCTLIVSTHDRYLAEQLSRRIYLKNGQIEREESLC</sequence>
<keyword evidence="5" id="KW-1185">Reference proteome</keyword>
<dbReference type="PANTHER" id="PTHR24220:SF611">
    <property type="entry name" value="ATP-BINDING COMPONENT OF ABC TRANSPORTER-RELATED"/>
    <property type="match status" value="1"/>
</dbReference>
<dbReference type="GO" id="GO:0022857">
    <property type="term" value="F:transmembrane transporter activity"/>
    <property type="evidence" value="ECO:0007669"/>
    <property type="project" value="TreeGrafter"/>
</dbReference>
<dbReference type="AlphaFoldDB" id="A0A4R2N5M0"/>
<feature type="domain" description="ABC transporter" evidence="3">
    <location>
        <begin position="6"/>
        <end position="225"/>
    </location>
</feature>
<evidence type="ECO:0000313" key="4">
    <source>
        <dbReference type="EMBL" id="TCP16105.1"/>
    </source>
</evidence>
<gene>
    <name evidence="4" type="ORF">EV693_11422</name>
</gene>
<evidence type="ECO:0000256" key="1">
    <source>
        <dbReference type="ARBA" id="ARBA00022741"/>
    </source>
</evidence>
<accession>A0A4R2N5M0</accession>